<evidence type="ECO:0000313" key="3">
    <source>
        <dbReference type="Proteomes" id="UP000577724"/>
    </source>
</evidence>
<reference evidence="2 3" key="1">
    <citation type="submission" date="2020-05" db="EMBL/GenBank/DDBJ databases">
        <title>Genome Sequencing of Type Strains.</title>
        <authorList>
            <person name="Lemaire J.F."/>
            <person name="Inderbitzin P."/>
            <person name="Gregorio O.A."/>
            <person name="Collins S.B."/>
            <person name="Wespe N."/>
            <person name="Knight-Connoni V."/>
        </authorList>
    </citation>
    <scope>NUCLEOTIDE SEQUENCE [LARGE SCALE GENOMIC DNA]</scope>
    <source>
        <strain evidence="2 3">DSM 19942</strain>
    </source>
</reference>
<dbReference type="RefSeq" id="WP_099854216.1">
    <property type="nucleotide sequence ID" value="NZ_CBCRYD010000012.1"/>
</dbReference>
<organism evidence="2 3">
    <name type="scientific">Paenibacillus taichungensis</name>
    <dbReference type="NCBI Taxonomy" id="484184"/>
    <lineage>
        <taxon>Bacteria</taxon>
        <taxon>Bacillati</taxon>
        <taxon>Bacillota</taxon>
        <taxon>Bacilli</taxon>
        <taxon>Bacillales</taxon>
        <taxon>Paenibacillaceae</taxon>
        <taxon>Paenibacillus</taxon>
    </lineage>
</organism>
<gene>
    <name evidence="2" type="ORF">HP548_21410</name>
</gene>
<evidence type="ECO:0000259" key="1">
    <source>
        <dbReference type="Pfam" id="PF07859"/>
    </source>
</evidence>
<dbReference type="SUPFAM" id="SSF53474">
    <property type="entry name" value="alpha/beta-Hydrolases"/>
    <property type="match status" value="1"/>
</dbReference>
<sequence>MKSHVKELGIREDQLMVGGESAGGGLTATLTLYARDKGKVNIAFSNAASIL</sequence>
<dbReference type="EMBL" id="JABMCC010000115">
    <property type="protein sequence ID" value="NUU56642.1"/>
    <property type="molecule type" value="Genomic_DNA"/>
</dbReference>
<keyword evidence="3" id="KW-1185">Reference proteome</keyword>
<accession>A0ABX2MSE6</accession>
<dbReference type="Pfam" id="PF07859">
    <property type="entry name" value="Abhydrolase_3"/>
    <property type="match status" value="1"/>
</dbReference>
<feature type="domain" description="Alpha/beta hydrolase fold-3" evidence="1">
    <location>
        <begin position="3"/>
        <end position="44"/>
    </location>
</feature>
<keyword evidence="2" id="KW-0378">Hydrolase</keyword>
<dbReference type="Gene3D" id="3.40.50.1820">
    <property type="entry name" value="alpha/beta hydrolase"/>
    <property type="match status" value="1"/>
</dbReference>
<evidence type="ECO:0000313" key="2">
    <source>
        <dbReference type="EMBL" id="NUU56642.1"/>
    </source>
</evidence>
<dbReference type="GO" id="GO:0016787">
    <property type="term" value="F:hydrolase activity"/>
    <property type="evidence" value="ECO:0007669"/>
    <property type="project" value="UniProtKB-KW"/>
</dbReference>
<dbReference type="GeneID" id="97133303"/>
<protein>
    <submittedName>
        <fullName evidence="2">Alpha/beta hydrolase fold domain-containing protein</fullName>
    </submittedName>
</protein>
<dbReference type="Proteomes" id="UP000577724">
    <property type="component" value="Unassembled WGS sequence"/>
</dbReference>
<dbReference type="InterPro" id="IPR013094">
    <property type="entry name" value="AB_hydrolase_3"/>
</dbReference>
<comment type="caution">
    <text evidence="2">The sequence shown here is derived from an EMBL/GenBank/DDBJ whole genome shotgun (WGS) entry which is preliminary data.</text>
</comment>
<dbReference type="InterPro" id="IPR029058">
    <property type="entry name" value="AB_hydrolase_fold"/>
</dbReference>
<proteinExistence type="predicted"/>
<name>A0ABX2MSE6_9BACL</name>